<dbReference type="KEGG" id="abra:BN85308990"/>
<dbReference type="OrthoDB" id="9796171at2"/>
<evidence type="ECO:0000259" key="1">
    <source>
        <dbReference type="PROSITE" id="PS51186"/>
    </source>
</evidence>
<dbReference type="STRING" id="61635.BN85308990"/>
<sequence length="148" mass="17455">MRIYQKQFNELTINELYDLLRLRAKVFVVEQQAAYQDLDDKDQESIHLFIKNDEDLIVSYVRVLPRGLSYETDASIGRVVTDPDYRKNKYTKALISQGIQIILNEFKTRTIRISAQTYLIDYYSSFGFKVVSEEYLEDGLPHKEMLLE</sequence>
<organism evidence="2 3">
    <name type="scientific">Acholeplasma brassicae</name>
    <dbReference type="NCBI Taxonomy" id="61635"/>
    <lineage>
        <taxon>Bacteria</taxon>
        <taxon>Bacillati</taxon>
        <taxon>Mycoplasmatota</taxon>
        <taxon>Mollicutes</taxon>
        <taxon>Acholeplasmatales</taxon>
        <taxon>Acholeplasmataceae</taxon>
        <taxon>Acholeplasma</taxon>
    </lineage>
</organism>
<dbReference type="Proteomes" id="UP000032737">
    <property type="component" value="Chromosome"/>
</dbReference>
<dbReference type="InterPro" id="IPR000182">
    <property type="entry name" value="GNAT_dom"/>
</dbReference>
<dbReference type="HOGENOM" id="CLU_056607_3_0_14"/>
<dbReference type="GO" id="GO:0016747">
    <property type="term" value="F:acyltransferase activity, transferring groups other than amino-acyl groups"/>
    <property type="evidence" value="ECO:0007669"/>
    <property type="project" value="InterPro"/>
</dbReference>
<dbReference type="EMBL" id="FO681348">
    <property type="protein sequence ID" value="CCV65920.1"/>
    <property type="molecule type" value="Genomic_DNA"/>
</dbReference>
<reference evidence="2 3" key="1">
    <citation type="journal article" date="2013" name="J. Mol. Microbiol. Biotechnol.">
        <title>Analysis of the Complete Genomes of Acholeplasma brassicae , A. palmae and A. laidlawii and Their Comparison to the Obligate Parasites from ' Candidatus Phytoplasma'.</title>
        <authorList>
            <person name="Kube M."/>
            <person name="Siewert C."/>
            <person name="Migdoll A.M."/>
            <person name="Duduk B."/>
            <person name="Holz S."/>
            <person name="Rabus R."/>
            <person name="Seemuller E."/>
            <person name="Mitrovic J."/>
            <person name="Muller I."/>
            <person name="Buttner C."/>
            <person name="Reinhardt R."/>
        </authorList>
    </citation>
    <scope>NUCLEOTIDE SEQUENCE [LARGE SCALE GENOMIC DNA]</scope>
    <source>
        <strain evidence="3">0502</strain>
    </source>
</reference>
<dbReference type="AlphaFoldDB" id="U4KNQ6"/>
<name>U4KNQ6_9MOLU</name>
<accession>U4KNQ6</accession>
<dbReference type="Pfam" id="PF13673">
    <property type="entry name" value="Acetyltransf_10"/>
    <property type="match status" value="1"/>
</dbReference>
<evidence type="ECO:0000313" key="2">
    <source>
        <dbReference type="EMBL" id="CCV65920.1"/>
    </source>
</evidence>
<evidence type="ECO:0000313" key="3">
    <source>
        <dbReference type="Proteomes" id="UP000032737"/>
    </source>
</evidence>
<protein>
    <submittedName>
        <fullName evidence="2">Predicted acetyltransferase</fullName>
    </submittedName>
</protein>
<gene>
    <name evidence="2" type="ORF">BN85308990</name>
</gene>
<dbReference type="InterPro" id="IPR016181">
    <property type="entry name" value="Acyl_CoA_acyltransferase"/>
</dbReference>
<keyword evidence="2" id="KW-0808">Transferase</keyword>
<dbReference type="RefSeq" id="WP_030004782.1">
    <property type="nucleotide sequence ID" value="NC_022549.1"/>
</dbReference>
<feature type="domain" description="N-acetyltransferase" evidence="1">
    <location>
        <begin position="6"/>
        <end position="148"/>
    </location>
</feature>
<keyword evidence="3" id="KW-1185">Reference proteome</keyword>
<dbReference type="SUPFAM" id="SSF55729">
    <property type="entry name" value="Acyl-CoA N-acyltransferases (Nat)"/>
    <property type="match status" value="1"/>
</dbReference>
<dbReference type="PROSITE" id="PS51186">
    <property type="entry name" value="GNAT"/>
    <property type="match status" value="1"/>
</dbReference>
<dbReference type="Gene3D" id="3.40.630.30">
    <property type="match status" value="1"/>
</dbReference>
<proteinExistence type="predicted"/>